<dbReference type="Gene3D" id="2.40.10.120">
    <property type="match status" value="1"/>
</dbReference>
<gene>
    <name evidence="1" type="ORF">GGD50_005406</name>
</gene>
<comment type="caution">
    <text evidence="1">The sequence shown here is derived from an EMBL/GenBank/DDBJ whole genome shotgun (WGS) entry which is preliminary data.</text>
</comment>
<proteinExistence type="predicted"/>
<dbReference type="Pfam" id="PF13365">
    <property type="entry name" value="Trypsin_2"/>
    <property type="match status" value="1"/>
</dbReference>
<dbReference type="RefSeq" id="WP_107106565.1">
    <property type="nucleotide sequence ID" value="NZ_JACHBI010000014.1"/>
</dbReference>
<organism evidence="1 2">
    <name type="scientific">Rhizobium paranaense</name>
    <dbReference type="NCBI Taxonomy" id="1650438"/>
    <lineage>
        <taxon>Bacteria</taxon>
        <taxon>Pseudomonadati</taxon>
        <taxon>Pseudomonadota</taxon>
        <taxon>Alphaproteobacteria</taxon>
        <taxon>Hyphomicrobiales</taxon>
        <taxon>Rhizobiaceae</taxon>
        <taxon>Rhizobium/Agrobacterium group</taxon>
        <taxon>Rhizobium</taxon>
    </lineage>
</organism>
<name>A0A7W8XWE9_9HYPH</name>
<dbReference type="EMBL" id="JACHBI010000014">
    <property type="protein sequence ID" value="MBB5576761.1"/>
    <property type="molecule type" value="Genomic_DNA"/>
</dbReference>
<sequence>MINHVLQSYVVPVCLYAEEGRKAGLRRLVGSAFFCGSKGCFLTARHVMDQATAEAEKEGWLIGLCAKADNGQSVDSVIYPLSLWEFAAHPYDIAIGRLDYFPGTPLFAKSAHVGIFEEVRSLGYPSSVHVKDGDALWLNLRGQNGQVQRLTLPRDMISSHPDGFELSFLLSPGMSGCPVYTLDGNVIGVGVGSFGSRIVEHELSEVDDNGHKFTEQRLRIEEFGFAHDLRGLLDWTPELLGGMKLSEALGS</sequence>
<keyword evidence="2" id="KW-1185">Reference proteome</keyword>
<protein>
    <recommendedName>
        <fullName evidence="3">Trypsin-like peptidase domain-containing protein</fullName>
    </recommendedName>
</protein>
<dbReference type="InterPro" id="IPR009003">
    <property type="entry name" value="Peptidase_S1_PA"/>
</dbReference>
<accession>A0A7W8XWE9</accession>
<evidence type="ECO:0000313" key="2">
    <source>
        <dbReference type="Proteomes" id="UP000549882"/>
    </source>
</evidence>
<dbReference type="AlphaFoldDB" id="A0A7W8XWE9"/>
<evidence type="ECO:0000313" key="1">
    <source>
        <dbReference type="EMBL" id="MBB5576761.1"/>
    </source>
</evidence>
<dbReference type="Proteomes" id="UP000549882">
    <property type="component" value="Unassembled WGS sequence"/>
</dbReference>
<reference evidence="1 2" key="1">
    <citation type="submission" date="2020-08" db="EMBL/GenBank/DDBJ databases">
        <title>Genomic Encyclopedia of Type Strains, Phase IV (KMG-V): Genome sequencing to study the core and pangenomes of soil and plant-associated prokaryotes.</title>
        <authorList>
            <person name="Whitman W."/>
        </authorList>
    </citation>
    <scope>NUCLEOTIDE SEQUENCE [LARGE SCALE GENOMIC DNA]</scope>
    <source>
        <strain evidence="1 2">SEMIA 4064</strain>
    </source>
</reference>
<dbReference type="SUPFAM" id="SSF50494">
    <property type="entry name" value="Trypsin-like serine proteases"/>
    <property type="match status" value="1"/>
</dbReference>
<evidence type="ECO:0008006" key="3">
    <source>
        <dbReference type="Google" id="ProtNLM"/>
    </source>
</evidence>